<evidence type="ECO:0000313" key="1">
    <source>
        <dbReference type="EMBL" id="QHN64523.1"/>
    </source>
</evidence>
<gene>
    <name evidence="1" type="ORF">DBX24_00770</name>
</gene>
<evidence type="ECO:0000313" key="2">
    <source>
        <dbReference type="Proteomes" id="UP000464318"/>
    </source>
</evidence>
<accession>A0A6P1QU06</accession>
<dbReference type="KEGG" id="bcad:DBX24_00770"/>
<dbReference type="RefSeq" id="WP_120488779.1">
    <property type="nucleotide sequence ID" value="NZ_CP029149.1"/>
</dbReference>
<reference evidence="1 2" key="1">
    <citation type="submission" date="2018-04" db="EMBL/GenBank/DDBJ databases">
        <title>Characteristic and Complete Genome Sequencing of A Novel Member of Infective Endocarditis Causative Bacteria: Bergeyella cardium QL-PH.</title>
        <authorList>
            <person name="Pan H."/>
            <person name="Sun E."/>
            <person name="Zhang Y."/>
        </authorList>
    </citation>
    <scope>NUCLEOTIDE SEQUENCE [LARGE SCALE GENOMIC DNA]</scope>
    <source>
        <strain evidence="1 2">HPQL</strain>
    </source>
</reference>
<organism evidence="1 2">
    <name type="scientific">Bergeyella cardium</name>
    <dbReference type="NCBI Taxonomy" id="1585976"/>
    <lineage>
        <taxon>Bacteria</taxon>
        <taxon>Pseudomonadati</taxon>
        <taxon>Bacteroidota</taxon>
        <taxon>Flavobacteriia</taxon>
        <taxon>Flavobacteriales</taxon>
        <taxon>Weeksellaceae</taxon>
        <taxon>Bergeyella</taxon>
    </lineage>
</organism>
<name>A0A6P1QU06_9FLAO</name>
<protein>
    <submittedName>
        <fullName evidence="1">Uncharacterized protein</fullName>
    </submittedName>
</protein>
<dbReference type="EMBL" id="CP029149">
    <property type="protein sequence ID" value="QHN64523.1"/>
    <property type="molecule type" value="Genomic_DNA"/>
</dbReference>
<sequence length="103" mass="12163">MKNTIKALIIALSIIFTIIASLRFANEYSYKNRGSELIEQIETFRNKYGRLPNTITEMGLQEPMNDGPYYRKENSKHYIIFFNIGFDETIIYSSRTKEWQNIP</sequence>
<keyword evidence="2" id="KW-1185">Reference proteome</keyword>
<dbReference type="OrthoDB" id="1444613at2"/>
<dbReference type="Proteomes" id="UP000464318">
    <property type="component" value="Chromosome"/>
</dbReference>
<dbReference type="AlphaFoldDB" id="A0A6P1QU06"/>
<proteinExistence type="predicted"/>